<protein>
    <submittedName>
        <fullName evidence="3">Uncharacterized protein YndB with AHSA1/START domain</fullName>
    </submittedName>
</protein>
<evidence type="ECO:0000256" key="1">
    <source>
        <dbReference type="ARBA" id="ARBA00006817"/>
    </source>
</evidence>
<comment type="caution">
    <text evidence="3">The sequence shown here is derived from an EMBL/GenBank/DDBJ whole genome shotgun (WGS) entry which is preliminary data.</text>
</comment>
<accession>A0ABS4T7G9</accession>
<reference evidence="3 4" key="1">
    <citation type="submission" date="2021-03" db="EMBL/GenBank/DDBJ databases">
        <title>Sequencing the genomes of 1000 actinobacteria strains.</title>
        <authorList>
            <person name="Klenk H.-P."/>
        </authorList>
    </citation>
    <scope>NUCLEOTIDE SEQUENCE [LARGE SCALE GENOMIC DNA]</scope>
    <source>
        <strain evidence="3 4">DSM 46670</strain>
    </source>
</reference>
<dbReference type="Proteomes" id="UP001519332">
    <property type="component" value="Unassembled WGS sequence"/>
</dbReference>
<feature type="domain" description="Activator of Hsp90 ATPase homologue 1/2-like C-terminal" evidence="2">
    <location>
        <begin position="20"/>
        <end position="124"/>
    </location>
</feature>
<sequence>MIGQTKDVGFNIGVSRTLPFPPEVVWAAIMSPAGVALWLGKGATLVKGERYETADGTVGEVRSLHELDRIRLTWQRRDWDHETTVQIALSTRGAKTVLNFHQERMTGPEERARQRDHWRGVMNEVVDLLTAG</sequence>
<dbReference type="Gene3D" id="3.30.530.20">
    <property type="match status" value="1"/>
</dbReference>
<dbReference type="InterPro" id="IPR023393">
    <property type="entry name" value="START-like_dom_sf"/>
</dbReference>
<comment type="similarity">
    <text evidence="1">Belongs to the AHA1 family.</text>
</comment>
<dbReference type="CDD" id="cd07814">
    <property type="entry name" value="SRPBCC_CalC_Aha1-like"/>
    <property type="match status" value="1"/>
</dbReference>
<proteinExistence type="inferred from homology"/>
<dbReference type="Pfam" id="PF08327">
    <property type="entry name" value="AHSA1"/>
    <property type="match status" value="1"/>
</dbReference>
<name>A0ABS4T7G9_9PSEU</name>
<dbReference type="RefSeq" id="WP_209634176.1">
    <property type="nucleotide sequence ID" value="NZ_JAGINW010000001.1"/>
</dbReference>
<evidence type="ECO:0000313" key="3">
    <source>
        <dbReference type="EMBL" id="MBP2320241.1"/>
    </source>
</evidence>
<dbReference type="SUPFAM" id="SSF55961">
    <property type="entry name" value="Bet v1-like"/>
    <property type="match status" value="1"/>
</dbReference>
<organism evidence="3 4">
    <name type="scientific">Kibdelosporangium banguiense</name>
    <dbReference type="NCBI Taxonomy" id="1365924"/>
    <lineage>
        <taxon>Bacteria</taxon>
        <taxon>Bacillati</taxon>
        <taxon>Actinomycetota</taxon>
        <taxon>Actinomycetes</taxon>
        <taxon>Pseudonocardiales</taxon>
        <taxon>Pseudonocardiaceae</taxon>
        <taxon>Kibdelosporangium</taxon>
    </lineage>
</organism>
<evidence type="ECO:0000313" key="4">
    <source>
        <dbReference type="Proteomes" id="UP001519332"/>
    </source>
</evidence>
<dbReference type="InterPro" id="IPR013538">
    <property type="entry name" value="ASHA1/2-like_C"/>
</dbReference>
<dbReference type="EMBL" id="JAGINW010000001">
    <property type="protein sequence ID" value="MBP2320241.1"/>
    <property type="molecule type" value="Genomic_DNA"/>
</dbReference>
<gene>
    <name evidence="3" type="ORF">JOF56_000626</name>
</gene>
<evidence type="ECO:0000259" key="2">
    <source>
        <dbReference type="Pfam" id="PF08327"/>
    </source>
</evidence>
<keyword evidence="4" id="KW-1185">Reference proteome</keyword>